<feature type="transmembrane region" description="Helical" evidence="1">
    <location>
        <begin position="184"/>
        <end position="202"/>
    </location>
</feature>
<feature type="transmembrane region" description="Helical" evidence="1">
    <location>
        <begin position="158"/>
        <end position="178"/>
    </location>
</feature>
<feature type="domain" description="Phosphatidic acid phosphatase type 2/haloperoxidase" evidence="2">
    <location>
        <begin position="87"/>
        <end position="199"/>
    </location>
</feature>
<dbReference type="PANTHER" id="PTHR14969">
    <property type="entry name" value="SPHINGOSINE-1-PHOSPHATE PHOSPHOHYDROLASE"/>
    <property type="match status" value="1"/>
</dbReference>
<evidence type="ECO:0000313" key="4">
    <source>
        <dbReference type="Proteomes" id="UP000317430"/>
    </source>
</evidence>
<feature type="transmembrane region" description="Helical" evidence="1">
    <location>
        <begin position="128"/>
        <end position="146"/>
    </location>
</feature>
<gene>
    <name evidence="3" type="ORF">FRX57_06780</name>
</gene>
<dbReference type="Pfam" id="PF01569">
    <property type="entry name" value="PAP2"/>
    <property type="match status" value="1"/>
</dbReference>
<dbReference type="EMBL" id="VOHL01000007">
    <property type="protein sequence ID" value="TWS96664.1"/>
    <property type="molecule type" value="Genomic_DNA"/>
</dbReference>
<sequence>MKNRTIYWLRGSFALVIFVCLGYLVKFYPETLAPFDRGLQATIRGSLPQGMTHFFKTITLLGNTSSQLALVLLGALCLWLKGWKSEAGLLLTNGALASLAILGLKAVYQRPRPSLNHLVEAAGYSFPSGHSLGPMLIIGTAIIIVCQRMPESGKKKALLLLLALVILLLGLSRIYLGVHYPSDVLAGFLVGYALLNITFPYYDYIRFQLRFTGKQS</sequence>
<dbReference type="OrthoDB" id="9789113at2"/>
<evidence type="ECO:0000313" key="3">
    <source>
        <dbReference type="EMBL" id="TWS96664.1"/>
    </source>
</evidence>
<accession>A0A5C5SB66</accession>
<dbReference type="SUPFAM" id="SSF48317">
    <property type="entry name" value="Acid phosphatase/Vanadium-dependent haloperoxidase"/>
    <property type="match status" value="1"/>
</dbReference>
<dbReference type="CDD" id="cd03392">
    <property type="entry name" value="PAP2_like_2"/>
    <property type="match status" value="1"/>
</dbReference>
<organism evidence="3 4">
    <name type="scientific">Streptococcus cuniculipharyngis</name>
    <dbReference type="NCBI Taxonomy" id="1562651"/>
    <lineage>
        <taxon>Bacteria</taxon>
        <taxon>Bacillati</taxon>
        <taxon>Bacillota</taxon>
        <taxon>Bacilli</taxon>
        <taxon>Lactobacillales</taxon>
        <taxon>Streptococcaceae</taxon>
        <taxon>Streptococcus</taxon>
    </lineage>
</organism>
<feature type="transmembrane region" description="Helical" evidence="1">
    <location>
        <begin position="7"/>
        <end position="25"/>
    </location>
</feature>
<feature type="transmembrane region" description="Helical" evidence="1">
    <location>
        <begin position="58"/>
        <end position="80"/>
    </location>
</feature>
<dbReference type="SMART" id="SM00014">
    <property type="entry name" value="acidPPc"/>
    <property type="match status" value="1"/>
</dbReference>
<dbReference type="AlphaFoldDB" id="A0A5C5SB66"/>
<dbReference type="PANTHER" id="PTHR14969:SF13">
    <property type="entry name" value="AT30094P"/>
    <property type="match status" value="1"/>
</dbReference>
<feature type="transmembrane region" description="Helical" evidence="1">
    <location>
        <begin position="87"/>
        <end position="108"/>
    </location>
</feature>
<protein>
    <submittedName>
        <fullName evidence="3">Phosphatase PAP2 family protein</fullName>
    </submittedName>
</protein>
<reference evidence="3 4" key="1">
    <citation type="submission" date="2019-08" db="EMBL/GenBank/DDBJ databases">
        <authorList>
            <person name="Lei W."/>
        </authorList>
    </citation>
    <scope>NUCLEOTIDE SEQUENCE [LARGE SCALE GENOMIC DNA]</scope>
    <source>
        <strain evidence="3 4">CCUG 66496</strain>
    </source>
</reference>
<keyword evidence="1" id="KW-0812">Transmembrane</keyword>
<dbReference type="InterPro" id="IPR000326">
    <property type="entry name" value="PAP2/HPO"/>
</dbReference>
<keyword evidence="1" id="KW-1133">Transmembrane helix</keyword>
<dbReference type="Proteomes" id="UP000317430">
    <property type="component" value="Unassembled WGS sequence"/>
</dbReference>
<dbReference type="RefSeq" id="WP_146567960.1">
    <property type="nucleotide sequence ID" value="NZ_VOHL01000007.1"/>
</dbReference>
<keyword evidence="4" id="KW-1185">Reference proteome</keyword>
<evidence type="ECO:0000259" key="2">
    <source>
        <dbReference type="SMART" id="SM00014"/>
    </source>
</evidence>
<keyword evidence="1" id="KW-0472">Membrane</keyword>
<comment type="caution">
    <text evidence="3">The sequence shown here is derived from an EMBL/GenBank/DDBJ whole genome shotgun (WGS) entry which is preliminary data.</text>
</comment>
<dbReference type="InterPro" id="IPR036938">
    <property type="entry name" value="PAP2/HPO_sf"/>
</dbReference>
<dbReference type="Gene3D" id="1.20.144.10">
    <property type="entry name" value="Phosphatidic acid phosphatase type 2/haloperoxidase"/>
    <property type="match status" value="1"/>
</dbReference>
<evidence type="ECO:0000256" key="1">
    <source>
        <dbReference type="SAM" id="Phobius"/>
    </source>
</evidence>
<proteinExistence type="predicted"/>
<name>A0A5C5SB66_9STRE</name>